<evidence type="ECO:0000313" key="3">
    <source>
        <dbReference type="Proteomes" id="UP000654345"/>
    </source>
</evidence>
<name>A0ABQ3UT94_9CHLR</name>
<dbReference type="Proteomes" id="UP000654345">
    <property type="component" value="Unassembled WGS sequence"/>
</dbReference>
<sequence length="260" mass="29412">MKNSVSGFPQCRGPPHRDTSHTTRYHSIFSLRKEHIFLCLRHLRLSTSISSLPPSTHTRPSYRYLSLGGRILDREHIVTLIDHRSRQLAPGIEVVFTHERLPSFLVQGNDEQETLLTWYLNALPQAPRPFLQFGAHLLARACICEVIESSIRYFSLPDPLMGNAESSIQTLELHEQSADAVRQWLSTQTEVIVPLQPVACAPSITLDAAQDTPMCPHCESWLTPLWNTTTRTLTLVCLLCRYTDGPFLCTKQGEHTSDNN</sequence>
<reference evidence="2 3" key="1">
    <citation type="journal article" date="2021" name="Int. J. Syst. Evol. Microbiol.">
        <title>Reticulibacter mediterranei gen. nov., sp. nov., within the new family Reticulibacteraceae fam. nov., and Ktedonospora formicarum gen. nov., sp. nov., Ktedonobacter robiniae sp. nov., Dictyobacter formicarum sp. nov. and Dictyobacter arantiisoli sp. nov., belonging to the class Ktedonobacteria.</title>
        <authorList>
            <person name="Yabe S."/>
            <person name="Zheng Y."/>
            <person name="Wang C.M."/>
            <person name="Sakai Y."/>
            <person name="Abe K."/>
            <person name="Yokota A."/>
            <person name="Donadio S."/>
            <person name="Cavaletti L."/>
            <person name="Monciardini P."/>
        </authorList>
    </citation>
    <scope>NUCLEOTIDE SEQUENCE [LARGE SCALE GENOMIC DNA]</scope>
    <source>
        <strain evidence="2 3">SOSP1-30</strain>
    </source>
</reference>
<dbReference type="EMBL" id="BNJG01000002">
    <property type="protein sequence ID" value="GHO55938.1"/>
    <property type="molecule type" value="Genomic_DNA"/>
</dbReference>
<accession>A0ABQ3UT94</accession>
<keyword evidence="3" id="KW-1185">Reference proteome</keyword>
<protein>
    <submittedName>
        <fullName evidence="2">Uncharacterized protein</fullName>
    </submittedName>
</protein>
<organism evidence="2 3">
    <name type="scientific">Ktedonobacter robiniae</name>
    <dbReference type="NCBI Taxonomy" id="2778365"/>
    <lineage>
        <taxon>Bacteria</taxon>
        <taxon>Bacillati</taxon>
        <taxon>Chloroflexota</taxon>
        <taxon>Ktedonobacteria</taxon>
        <taxon>Ktedonobacterales</taxon>
        <taxon>Ktedonobacteraceae</taxon>
        <taxon>Ktedonobacter</taxon>
    </lineage>
</organism>
<gene>
    <name evidence="2" type="ORF">KSB_44130</name>
</gene>
<proteinExistence type="predicted"/>
<comment type="caution">
    <text evidence="2">The sequence shown here is derived from an EMBL/GenBank/DDBJ whole genome shotgun (WGS) entry which is preliminary data.</text>
</comment>
<evidence type="ECO:0000256" key="1">
    <source>
        <dbReference type="SAM" id="MobiDB-lite"/>
    </source>
</evidence>
<evidence type="ECO:0000313" key="2">
    <source>
        <dbReference type="EMBL" id="GHO55938.1"/>
    </source>
</evidence>
<feature type="region of interest" description="Disordered" evidence="1">
    <location>
        <begin position="1"/>
        <end position="21"/>
    </location>
</feature>